<evidence type="ECO:0000259" key="3">
    <source>
        <dbReference type="PROSITE" id="PS50937"/>
    </source>
</evidence>
<evidence type="ECO:0000256" key="2">
    <source>
        <dbReference type="SAM" id="Coils"/>
    </source>
</evidence>
<gene>
    <name evidence="4" type="ORF">JOC58_002950</name>
</gene>
<comment type="caution">
    <text evidence="4">The sequence shown here is derived from an EMBL/GenBank/DDBJ whole genome shotgun (WGS) entry which is preliminary data.</text>
</comment>
<dbReference type="InterPro" id="IPR047057">
    <property type="entry name" value="MerR_fam"/>
</dbReference>
<dbReference type="Proteomes" id="UP001185028">
    <property type="component" value="Unassembled WGS sequence"/>
</dbReference>
<keyword evidence="2" id="KW-0175">Coiled coil</keyword>
<sequence>MENILSIHEMTVITGLSAHTLRYYERIGLLRDVKRNDQGYRVYHEQDVSWVQFLLRLRDTGMPIAGMQRFSELRSQGDMTASARREMLEQHHAQLEQQLQQLQSHIHNIGDKIEYYRELEKKTPLL</sequence>
<organism evidence="4 5">
    <name type="scientific">Paenibacillus hunanensis</name>
    <dbReference type="NCBI Taxonomy" id="539262"/>
    <lineage>
        <taxon>Bacteria</taxon>
        <taxon>Bacillati</taxon>
        <taxon>Bacillota</taxon>
        <taxon>Bacilli</taxon>
        <taxon>Bacillales</taxon>
        <taxon>Paenibacillaceae</taxon>
        <taxon>Paenibacillus</taxon>
    </lineage>
</organism>
<dbReference type="EMBL" id="JAVDQH010000011">
    <property type="protein sequence ID" value="MDR6245052.1"/>
    <property type="molecule type" value="Genomic_DNA"/>
</dbReference>
<dbReference type="InterPro" id="IPR000551">
    <property type="entry name" value="MerR-type_HTH_dom"/>
</dbReference>
<dbReference type="Pfam" id="PF13411">
    <property type="entry name" value="MerR_1"/>
    <property type="match status" value="1"/>
</dbReference>
<evidence type="ECO:0000313" key="5">
    <source>
        <dbReference type="Proteomes" id="UP001185028"/>
    </source>
</evidence>
<feature type="coiled-coil region" evidence="2">
    <location>
        <begin position="85"/>
        <end position="112"/>
    </location>
</feature>
<dbReference type="SMART" id="SM00422">
    <property type="entry name" value="HTH_MERR"/>
    <property type="match status" value="1"/>
</dbReference>
<dbReference type="CDD" id="cd01109">
    <property type="entry name" value="HTH_YyaN"/>
    <property type="match status" value="1"/>
</dbReference>
<feature type="domain" description="HTH merR-type" evidence="3">
    <location>
        <begin position="1"/>
        <end position="73"/>
    </location>
</feature>
<dbReference type="RefSeq" id="WP_188773459.1">
    <property type="nucleotide sequence ID" value="NZ_BMMB01000001.1"/>
</dbReference>
<dbReference type="SUPFAM" id="SSF46955">
    <property type="entry name" value="Putative DNA-binding domain"/>
    <property type="match status" value="1"/>
</dbReference>
<dbReference type="GO" id="GO:0003677">
    <property type="term" value="F:DNA binding"/>
    <property type="evidence" value="ECO:0007669"/>
    <property type="project" value="UniProtKB-KW"/>
</dbReference>
<dbReference type="InterPro" id="IPR009061">
    <property type="entry name" value="DNA-bd_dom_put_sf"/>
</dbReference>
<protein>
    <submittedName>
        <fullName evidence="4">DNA-binding transcriptional MerR regulator</fullName>
    </submittedName>
</protein>
<dbReference type="PROSITE" id="PS50937">
    <property type="entry name" value="HTH_MERR_2"/>
    <property type="match status" value="1"/>
</dbReference>
<dbReference type="PANTHER" id="PTHR30204:SF98">
    <property type="entry name" value="HTH-TYPE TRANSCRIPTIONAL REGULATOR ADHR"/>
    <property type="match status" value="1"/>
</dbReference>
<reference evidence="4 5" key="1">
    <citation type="submission" date="2023-07" db="EMBL/GenBank/DDBJ databases">
        <title>Genomic Encyclopedia of Type Strains, Phase IV (KMG-IV): sequencing the most valuable type-strain genomes for metagenomic binning, comparative biology and taxonomic classification.</title>
        <authorList>
            <person name="Goeker M."/>
        </authorList>
    </citation>
    <scope>NUCLEOTIDE SEQUENCE [LARGE SCALE GENOMIC DNA]</scope>
    <source>
        <strain evidence="4 5">DSM 22170</strain>
    </source>
</reference>
<keyword evidence="1 4" id="KW-0238">DNA-binding</keyword>
<keyword evidence="5" id="KW-1185">Reference proteome</keyword>
<name>A0ABU1J392_9BACL</name>
<evidence type="ECO:0000313" key="4">
    <source>
        <dbReference type="EMBL" id="MDR6245052.1"/>
    </source>
</evidence>
<dbReference type="Gene3D" id="1.10.1660.10">
    <property type="match status" value="1"/>
</dbReference>
<proteinExistence type="predicted"/>
<dbReference type="PANTHER" id="PTHR30204">
    <property type="entry name" value="REDOX-CYCLING DRUG-SENSING TRANSCRIPTIONAL ACTIVATOR SOXR"/>
    <property type="match status" value="1"/>
</dbReference>
<evidence type="ECO:0000256" key="1">
    <source>
        <dbReference type="ARBA" id="ARBA00023125"/>
    </source>
</evidence>
<accession>A0ABU1J392</accession>